<protein>
    <recommendedName>
        <fullName evidence="5">Glycine zipper domain-containing protein</fullName>
    </recommendedName>
</protein>
<gene>
    <name evidence="3" type="ORF">NO263_05870</name>
</gene>
<feature type="region of interest" description="Disordered" evidence="1">
    <location>
        <begin position="65"/>
        <end position="95"/>
    </location>
</feature>
<evidence type="ECO:0000256" key="2">
    <source>
        <dbReference type="SAM" id="SignalP"/>
    </source>
</evidence>
<organism evidence="3 4">
    <name type="scientific">Gluconacetobacter entanii</name>
    <dbReference type="NCBI Taxonomy" id="108528"/>
    <lineage>
        <taxon>Bacteria</taxon>
        <taxon>Pseudomonadati</taxon>
        <taxon>Pseudomonadota</taxon>
        <taxon>Alphaproteobacteria</taxon>
        <taxon>Acetobacterales</taxon>
        <taxon>Acetobacteraceae</taxon>
        <taxon>Gluconacetobacter</taxon>
    </lineage>
</organism>
<comment type="caution">
    <text evidence="3">The sequence shown here is derived from an EMBL/GenBank/DDBJ whole genome shotgun (WGS) entry which is preliminary data.</text>
</comment>
<sequence length="95" mass="9518">MNHYRLAFPLLVCGFLLSPAISHAEPGGCIKGGMAGGVAGHFVGSGHAKSGAAAGCAAGMVRRHNARKAAAAQKNQEETQPQPATPDAGAAPESR</sequence>
<keyword evidence="4" id="KW-1185">Reference proteome</keyword>
<dbReference type="EMBL" id="JANGSQ010000094">
    <property type="protein sequence ID" value="MCW4590108.1"/>
    <property type="molecule type" value="Genomic_DNA"/>
</dbReference>
<dbReference type="Proteomes" id="UP001526337">
    <property type="component" value="Unassembled WGS sequence"/>
</dbReference>
<evidence type="ECO:0000313" key="4">
    <source>
        <dbReference type="Proteomes" id="UP001526337"/>
    </source>
</evidence>
<name>A0ABT3K400_9PROT</name>
<dbReference type="RefSeq" id="WP_244949394.1">
    <property type="nucleotide sequence ID" value="NZ_JABJWD010000056.1"/>
</dbReference>
<keyword evidence="2" id="KW-0732">Signal</keyword>
<feature type="chain" id="PRO_5047255005" description="Glycine zipper domain-containing protein" evidence="2">
    <location>
        <begin position="25"/>
        <end position="95"/>
    </location>
</feature>
<feature type="signal peptide" evidence="2">
    <location>
        <begin position="1"/>
        <end position="24"/>
    </location>
</feature>
<proteinExistence type="predicted"/>
<evidence type="ECO:0008006" key="5">
    <source>
        <dbReference type="Google" id="ProtNLM"/>
    </source>
</evidence>
<evidence type="ECO:0000256" key="1">
    <source>
        <dbReference type="SAM" id="MobiDB-lite"/>
    </source>
</evidence>
<reference evidence="3 4" key="1">
    <citation type="submission" date="2022-07" db="EMBL/GenBank/DDBJ databases">
        <title>Genome stability of Gluconacetobacter entanii AV429.</title>
        <authorList>
            <person name="Trcek J."/>
            <person name="Cepec E."/>
        </authorList>
    </citation>
    <scope>NUCLEOTIDE SEQUENCE [LARGE SCALE GENOMIC DNA]</scope>
    <source>
        <strain evidence="3 4">AV429_2022</strain>
    </source>
</reference>
<accession>A0ABT3K400</accession>
<evidence type="ECO:0000313" key="3">
    <source>
        <dbReference type="EMBL" id="MCW4590108.1"/>
    </source>
</evidence>